<evidence type="ECO:0000313" key="1">
    <source>
        <dbReference type="EMBL" id="UPT19706.1"/>
    </source>
</evidence>
<keyword evidence="2" id="KW-1185">Reference proteome</keyword>
<organism evidence="1 2">
    <name type="scientific">Thermobifida alba</name>
    <name type="common">Thermomonospora alba</name>
    <dbReference type="NCBI Taxonomy" id="53522"/>
    <lineage>
        <taxon>Bacteria</taxon>
        <taxon>Bacillati</taxon>
        <taxon>Actinomycetota</taxon>
        <taxon>Actinomycetes</taxon>
        <taxon>Streptosporangiales</taxon>
        <taxon>Nocardiopsidaceae</taxon>
        <taxon>Thermobifida</taxon>
    </lineage>
</organism>
<evidence type="ECO:0000313" key="2">
    <source>
        <dbReference type="Proteomes" id="UP000832041"/>
    </source>
</evidence>
<proteinExistence type="predicted"/>
<reference evidence="1 2" key="1">
    <citation type="submission" date="2020-04" db="EMBL/GenBank/DDBJ databases">
        <title>Thermobifida alba genome sequencing and assembly.</title>
        <authorList>
            <person name="Luzics S."/>
            <person name="Horvath B."/>
            <person name="Nagy I."/>
            <person name="Toth A."/>
            <person name="Nagy I."/>
            <person name="Kukolya J."/>
        </authorList>
    </citation>
    <scope>NUCLEOTIDE SEQUENCE [LARGE SCALE GENOMIC DNA]</scope>
    <source>
        <strain evidence="1 2">DSM 43795</strain>
    </source>
</reference>
<name>A0ABY4KW98_THEAE</name>
<gene>
    <name evidence="1" type="ORF">FOF52_00910</name>
</gene>
<accession>A0ABY4KW98</accession>
<sequence length="166" mass="18260">MLRWLRRHALPPEIRARLVLAPGERVIAHALTGDRAAAVVATTAALHLPDGRRVPWERVDRAGWNDVGLALTVEGEPEQTVPLPAPGRLAQAVYERVTATIVVSRHVPLLSEEEGSPGVRLTARRAPGGTEIAWRLRYDEGVDPDSPEVRRRCAQALARLREQMGV</sequence>
<dbReference type="EMBL" id="CP051627">
    <property type="protein sequence ID" value="UPT19706.1"/>
    <property type="molecule type" value="Genomic_DNA"/>
</dbReference>
<dbReference type="Proteomes" id="UP000832041">
    <property type="component" value="Chromosome"/>
</dbReference>
<dbReference type="RefSeq" id="WP_248591930.1">
    <property type="nucleotide sequence ID" value="NZ_BAABEB010000001.1"/>
</dbReference>
<protein>
    <submittedName>
        <fullName evidence="1">Uncharacterized protein</fullName>
    </submittedName>
</protein>